<gene>
    <name evidence="1" type="ORF">A2Z00_02800</name>
</gene>
<dbReference type="EMBL" id="MFIZ01000025">
    <property type="protein sequence ID" value="OGG11534.1"/>
    <property type="molecule type" value="Genomic_DNA"/>
</dbReference>
<reference evidence="1 2" key="1">
    <citation type="journal article" date="2016" name="Nat. Commun.">
        <title>Thousands of microbial genomes shed light on interconnected biogeochemical processes in an aquifer system.</title>
        <authorList>
            <person name="Anantharaman K."/>
            <person name="Brown C.T."/>
            <person name="Hug L.A."/>
            <person name="Sharon I."/>
            <person name="Castelle C.J."/>
            <person name="Probst A.J."/>
            <person name="Thomas B.C."/>
            <person name="Singh A."/>
            <person name="Wilkins M.J."/>
            <person name="Karaoz U."/>
            <person name="Brodie E.L."/>
            <person name="Williams K.H."/>
            <person name="Hubbard S.S."/>
            <person name="Banfield J.F."/>
        </authorList>
    </citation>
    <scope>NUCLEOTIDE SEQUENCE [LARGE SCALE GENOMIC DNA]</scope>
</reference>
<evidence type="ECO:0008006" key="3">
    <source>
        <dbReference type="Google" id="ProtNLM"/>
    </source>
</evidence>
<dbReference type="Proteomes" id="UP000177268">
    <property type="component" value="Unassembled WGS sequence"/>
</dbReference>
<dbReference type="SUPFAM" id="SSF53254">
    <property type="entry name" value="Phosphoglycerate mutase-like"/>
    <property type="match status" value="1"/>
</dbReference>
<dbReference type="PANTHER" id="PTHR48100">
    <property type="entry name" value="BROAD-SPECIFICITY PHOSPHATASE YOR283W-RELATED"/>
    <property type="match status" value="1"/>
</dbReference>
<organism evidence="1 2">
    <name type="scientific">Candidatus Gottesmanbacteria bacterium RBG_13_45_10</name>
    <dbReference type="NCBI Taxonomy" id="1798370"/>
    <lineage>
        <taxon>Bacteria</taxon>
        <taxon>Candidatus Gottesmaniibacteriota</taxon>
    </lineage>
</organism>
<accession>A0A1F5ZGU7</accession>
<comment type="caution">
    <text evidence="1">The sequence shown here is derived from an EMBL/GenBank/DDBJ whole genome shotgun (WGS) entry which is preliminary data.</text>
</comment>
<dbReference type="PANTHER" id="PTHR48100:SF1">
    <property type="entry name" value="HISTIDINE PHOSPHATASE FAMILY PROTEIN-RELATED"/>
    <property type="match status" value="1"/>
</dbReference>
<dbReference type="Gene3D" id="3.40.50.1240">
    <property type="entry name" value="Phosphoglycerate mutase-like"/>
    <property type="match status" value="1"/>
</dbReference>
<evidence type="ECO:0000313" key="1">
    <source>
        <dbReference type="EMBL" id="OGG11534.1"/>
    </source>
</evidence>
<protein>
    <recommendedName>
        <fullName evidence="3">Phosphoglycerate mutase</fullName>
    </recommendedName>
</protein>
<sequence length="196" mass="22519">MRTIVYLCRHGEVHNPNQVIYGRLSGFPLSKRGEEEAHRLGKHLSSKKLAAIYASPLTRPRQTAAIVASYHGLSDILADERLLEVNSPALEGKLIRLFEDQEWNFYAHEYIDKGGERLRDIWKRINHFLQEAVKKHKGQEIAVFSHGDPIMIARAKYRGRRLSFSMIREKPYVGTARGIKLEFEEDVIVDVSDLPI</sequence>
<dbReference type="AlphaFoldDB" id="A0A1F5ZGU7"/>
<dbReference type="GO" id="GO:0016791">
    <property type="term" value="F:phosphatase activity"/>
    <property type="evidence" value="ECO:0007669"/>
    <property type="project" value="TreeGrafter"/>
</dbReference>
<evidence type="ECO:0000313" key="2">
    <source>
        <dbReference type="Proteomes" id="UP000177268"/>
    </source>
</evidence>
<dbReference type="InterPro" id="IPR029033">
    <property type="entry name" value="His_PPase_superfam"/>
</dbReference>
<dbReference type="STRING" id="1798370.A2Z00_02800"/>
<dbReference type="SMART" id="SM00855">
    <property type="entry name" value="PGAM"/>
    <property type="match status" value="1"/>
</dbReference>
<name>A0A1F5ZGU7_9BACT</name>
<dbReference type="InterPro" id="IPR050275">
    <property type="entry name" value="PGM_Phosphatase"/>
</dbReference>
<dbReference type="Pfam" id="PF00300">
    <property type="entry name" value="His_Phos_1"/>
    <property type="match status" value="1"/>
</dbReference>
<dbReference type="CDD" id="cd07067">
    <property type="entry name" value="HP_PGM_like"/>
    <property type="match status" value="1"/>
</dbReference>
<proteinExistence type="predicted"/>
<dbReference type="GO" id="GO:0005737">
    <property type="term" value="C:cytoplasm"/>
    <property type="evidence" value="ECO:0007669"/>
    <property type="project" value="TreeGrafter"/>
</dbReference>
<dbReference type="InterPro" id="IPR013078">
    <property type="entry name" value="His_Pase_superF_clade-1"/>
</dbReference>